<proteinExistence type="predicted"/>
<dbReference type="EMBL" id="LR797219">
    <property type="protein sequence ID" value="CAB4194841.1"/>
    <property type="molecule type" value="Genomic_DNA"/>
</dbReference>
<accession>A0A6J5S821</accession>
<protein>
    <submittedName>
        <fullName evidence="3">Uncharacterized protein</fullName>
    </submittedName>
</protein>
<evidence type="ECO:0000313" key="2">
    <source>
        <dbReference type="EMBL" id="CAB4194841.1"/>
    </source>
</evidence>
<keyword evidence="1" id="KW-0175">Coiled coil</keyword>
<dbReference type="EMBL" id="LR797351">
    <property type="protein sequence ID" value="CAB4204686.1"/>
    <property type="molecule type" value="Genomic_DNA"/>
</dbReference>
<feature type="coiled-coil region" evidence="1">
    <location>
        <begin position="19"/>
        <end position="74"/>
    </location>
</feature>
<evidence type="ECO:0000313" key="3">
    <source>
        <dbReference type="EMBL" id="CAB4204686.1"/>
    </source>
</evidence>
<name>A0A6J5S821_9CAUD</name>
<organism evidence="3">
    <name type="scientific">uncultured Caudovirales phage</name>
    <dbReference type="NCBI Taxonomy" id="2100421"/>
    <lineage>
        <taxon>Viruses</taxon>
        <taxon>Duplodnaviria</taxon>
        <taxon>Heunggongvirae</taxon>
        <taxon>Uroviricota</taxon>
        <taxon>Caudoviricetes</taxon>
        <taxon>Peduoviridae</taxon>
        <taxon>Maltschvirus</taxon>
        <taxon>Maltschvirus maltsch</taxon>
    </lineage>
</organism>
<evidence type="ECO:0000256" key="1">
    <source>
        <dbReference type="SAM" id="Coils"/>
    </source>
</evidence>
<gene>
    <name evidence="2" type="ORF">UFOVP1275_3</name>
    <name evidence="3" type="ORF">UFOVP1401_8</name>
</gene>
<reference evidence="3" key="1">
    <citation type="submission" date="2020-05" db="EMBL/GenBank/DDBJ databases">
        <authorList>
            <person name="Chiriac C."/>
            <person name="Salcher M."/>
            <person name="Ghai R."/>
            <person name="Kavagutti S V."/>
        </authorList>
    </citation>
    <scope>NUCLEOTIDE SEQUENCE</scope>
</reference>
<sequence length="86" mass="10355">MSEYIHQDDAYEWVRDKEIQFADDDFAKVQAERDALKANKDEMEQQMYAKDCEIDDLEEEARKMEYRFKYLLSEIARLEGEHARGL</sequence>